<dbReference type="InterPro" id="IPR007052">
    <property type="entry name" value="CS_dom"/>
</dbReference>
<organism evidence="6 7">
    <name type="scientific">Leptospira kirschneri str. H1</name>
    <dbReference type="NCBI Taxonomy" id="1049966"/>
    <lineage>
        <taxon>Bacteria</taxon>
        <taxon>Pseudomonadati</taxon>
        <taxon>Spirochaetota</taxon>
        <taxon>Spirochaetia</taxon>
        <taxon>Leptospirales</taxon>
        <taxon>Leptospiraceae</taxon>
        <taxon>Leptospira</taxon>
    </lineage>
</organism>
<dbReference type="InterPro" id="IPR031107">
    <property type="entry name" value="Small_HSP"/>
</dbReference>
<evidence type="ECO:0000256" key="3">
    <source>
        <dbReference type="SAM" id="MobiDB-lite"/>
    </source>
</evidence>
<evidence type="ECO:0000259" key="4">
    <source>
        <dbReference type="PROSITE" id="PS01031"/>
    </source>
</evidence>
<dbReference type="PROSITE" id="PS01031">
    <property type="entry name" value="SHSP"/>
    <property type="match status" value="1"/>
</dbReference>
<dbReference type="RefSeq" id="WP_004766703.1">
    <property type="nucleotide sequence ID" value="NZ_AHMY02000059.1"/>
</dbReference>
<dbReference type="PANTHER" id="PTHR11527">
    <property type="entry name" value="HEAT-SHOCK PROTEIN 20 FAMILY MEMBER"/>
    <property type="match status" value="1"/>
</dbReference>
<evidence type="ECO:0000313" key="7">
    <source>
        <dbReference type="Proteomes" id="UP000006253"/>
    </source>
</evidence>
<accession>A0A0E2AYY0</accession>
<dbReference type="Proteomes" id="UP000006253">
    <property type="component" value="Unassembled WGS sequence"/>
</dbReference>
<proteinExistence type="inferred from homology"/>
<dbReference type="Gene3D" id="2.60.40.790">
    <property type="match status" value="1"/>
</dbReference>
<dbReference type="EMBL" id="AHMY02000059">
    <property type="protein sequence ID" value="EKO14163.1"/>
    <property type="molecule type" value="Genomic_DNA"/>
</dbReference>
<dbReference type="AlphaFoldDB" id="A0A0E2AYY0"/>
<feature type="compositionally biased region" description="Basic and acidic residues" evidence="3">
    <location>
        <begin position="10"/>
        <end position="26"/>
    </location>
</feature>
<dbReference type="CDD" id="cd06464">
    <property type="entry name" value="ACD_sHsps-like"/>
    <property type="match status" value="1"/>
</dbReference>
<feature type="domain" description="CS" evidence="5">
    <location>
        <begin position="29"/>
        <end position="134"/>
    </location>
</feature>
<dbReference type="InterPro" id="IPR008978">
    <property type="entry name" value="HSP20-like_chaperone"/>
</dbReference>
<evidence type="ECO:0000256" key="1">
    <source>
        <dbReference type="PROSITE-ProRule" id="PRU00285"/>
    </source>
</evidence>
<evidence type="ECO:0000256" key="2">
    <source>
        <dbReference type="RuleBase" id="RU003616"/>
    </source>
</evidence>
<dbReference type="InterPro" id="IPR002068">
    <property type="entry name" value="A-crystallin/Hsp20_dom"/>
</dbReference>
<gene>
    <name evidence="6" type="ORF">LEP1GSC081_2087</name>
</gene>
<evidence type="ECO:0000259" key="5">
    <source>
        <dbReference type="PROSITE" id="PS51203"/>
    </source>
</evidence>
<dbReference type="SUPFAM" id="SSF49764">
    <property type="entry name" value="HSP20-like chaperones"/>
    <property type="match status" value="1"/>
</dbReference>
<evidence type="ECO:0000313" key="6">
    <source>
        <dbReference type="EMBL" id="EKO14163.1"/>
    </source>
</evidence>
<dbReference type="PROSITE" id="PS51203">
    <property type="entry name" value="CS"/>
    <property type="match status" value="1"/>
</dbReference>
<name>A0A0E2AYY0_9LEPT</name>
<sequence length="134" mass="15517">MTSAVLNQKNHSDQENQTSEETHKERVRILTPRVDIYSDEENIYLLADLPGVEEKDVQVQLEKDQLTVSGKISSKDIQGELRYSEFRTGEYKRVFTLTESVEEDRISAVYKNGVLNLTLPKRKPFTKKIEVRSE</sequence>
<comment type="caution">
    <text evidence="6">The sequence shown here is derived from an EMBL/GenBank/DDBJ whole genome shotgun (WGS) entry which is preliminary data.</text>
</comment>
<comment type="similarity">
    <text evidence="1 2">Belongs to the small heat shock protein (HSP20) family.</text>
</comment>
<dbReference type="Pfam" id="PF00011">
    <property type="entry name" value="HSP20"/>
    <property type="match status" value="1"/>
</dbReference>
<reference evidence="6 7" key="1">
    <citation type="submission" date="2012-10" db="EMBL/GenBank/DDBJ databases">
        <authorList>
            <person name="Harkins D.M."/>
            <person name="Durkin A.S."/>
            <person name="Brinkac L.M."/>
            <person name="Selengut J.D."/>
            <person name="Sanka R."/>
            <person name="DePew J."/>
            <person name="Purushe J."/>
            <person name="Peacock S.J."/>
            <person name="Thaipadungpanit J."/>
            <person name="Wuthiekanun V.W."/>
            <person name="Day N.P."/>
            <person name="Vinetz J.M."/>
            <person name="Sutton G.G."/>
            <person name="Nelson W.C."/>
            <person name="Fouts D.E."/>
        </authorList>
    </citation>
    <scope>NUCLEOTIDE SEQUENCE [LARGE SCALE GENOMIC DNA]</scope>
    <source>
        <strain evidence="6 7">H1</strain>
    </source>
</reference>
<protein>
    <submittedName>
        <fullName evidence="6">CS domain protein</fullName>
    </submittedName>
</protein>
<feature type="domain" description="SHSP" evidence="4">
    <location>
        <begin position="25"/>
        <end position="134"/>
    </location>
</feature>
<feature type="region of interest" description="Disordered" evidence="3">
    <location>
        <begin position="1"/>
        <end position="26"/>
    </location>
</feature>